<evidence type="ECO:0000313" key="7">
    <source>
        <dbReference type="Proteomes" id="UP000664857"/>
    </source>
</evidence>
<feature type="domain" description="HTH tetR-type" evidence="5">
    <location>
        <begin position="2"/>
        <end position="62"/>
    </location>
</feature>
<dbReference type="PRINTS" id="PR00455">
    <property type="entry name" value="HTHTETR"/>
</dbReference>
<dbReference type="Gene3D" id="1.10.10.60">
    <property type="entry name" value="Homeodomain-like"/>
    <property type="match status" value="1"/>
</dbReference>
<keyword evidence="2 4" id="KW-0238">DNA-binding</keyword>
<dbReference type="PROSITE" id="PS50977">
    <property type="entry name" value="HTH_TETR_2"/>
    <property type="match status" value="1"/>
</dbReference>
<dbReference type="SUPFAM" id="SSF46689">
    <property type="entry name" value="Homeodomain-like"/>
    <property type="match status" value="1"/>
</dbReference>
<evidence type="ECO:0000313" key="6">
    <source>
        <dbReference type="EMBL" id="MBO0476486.1"/>
    </source>
</evidence>
<gene>
    <name evidence="6" type="ORF">DOK76_05345</name>
</gene>
<dbReference type="PANTHER" id="PTHR30055:SF234">
    <property type="entry name" value="HTH-TYPE TRANSCRIPTIONAL REGULATOR BETI"/>
    <property type="match status" value="1"/>
</dbReference>
<dbReference type="Pfam" id="PF00440">
    <property type="entry name" value="TetR_N"/>
    <property type="match status" value="1"/>
</dbReference>
<dbReference type="Proteomes" id="UP000664857">
    <property type="component" value="Unassembled WGS sequence"/>
</dbReference>
<keyword evidence="3" id="KW-0804">Transcription</keyword>
<accession>A0ABS3HS72</accession>
<evidence type="ECO:0000256" key="3">
    <source>
        <dbReference type="ARBA" id="ARBA00023163"/>
    </source>
</evidence>
<dbReference type="InterPro" id="IPR009057">
    <property type="entry name" value="Homeodomain-like_sf"/>
</dbReference>
<comment type="caution">
    <text evidence="6">The sequence shown here is derived from an EMBL/GenBank/DDBJ whole genome shotgun (WGS) entry which is preliminary data.</text>
</comment>
<dbReference type="EMBL" id="JAFLVX010000015">
    <property type="protein sequence ID" value="MBO0476486.1"/>
    <property type="molecule type" value="Genomic_DNA"/>
</dbReference>
<dbReference type="PANTHER" id="PTHR30055">
    <property type="entry name" value="HTH-TYPE TRANSCRIPTIONAL REGULATOR RUTR"/>
    <property type="match status" value="1"/>
</dbReference>
<organism evidence="6 7">
    <name type="scientific">Candidatus Vagococcus giribetii</name>
    <dbReference type="NCBI Taxonomy" id="2230876"/>
    <lineage>
        <taxon>Bacteria</taxon>
        <taxon>Bacillati</taxon>
        <taxon>Bacillota</taxon>
        <taxon>Bacilli</taxon>
        <taxon>Lactobacillales</taxon>
        <taxon>Enterococcaceae</taxon>
        <taxon>Vagococcus</taxon>
    </lineage>
</organism>
<dbReference type="Gene3D" id="1.10.357.10">
    <property type="entry name" value="Tetracycline Repressor, domain 2"/>
    <property type="match status" value="1"/>
</dbReference>
<sequence>MEEKAEKILKVATQEFATSGYHRTKMETIAEKAEVSKGLVFHYFKSKKKLYTTAITVAIETLQALFDYDKFPKDSLLSLFEYSLALKFSIAKSHEFEMGLMIEVYSHLETLPPDLQKDIMAYIEDTTQTSYRIIASIIRQMPIKEEFTEEEVVKLVLMVFNQIELEAKAKMQHEPISDLSQFDELIKETSQQMKILEQGFLKKSN</sequence>
<reference evidence="6 7" key="1">
    <citation type="submission" date="2021-03" db="EMBL/GenBank/DDBJ databases">
        <title>Enterococcal diversity collection.</title>
        <authorList>
            <person name="Gilmore M.S."/>
            <person name="Schwartzman J."/>
            <person name="Van Tyne D."/>
            <person name="Martin M."/>
            <person name="Earl A.M."/>
            <person name="Manson A.L."/>
            <person name="Straub T."/>
            <person name="Salamzade R."/>
            <person name="Saavedra J."/>
            <person name="Lebreton F."/>
            <person name="Prichula J."/>
            <person name="Schaufler K."/>
            <person name="Gaca A."/>
            <person name="Sgardioli B."/>
            <person name="Wagenaar J."/>
            <person name="Strong T."/>
        </authorList>
    </citation>
    <scope>NUCLEOTIDE SEQUENCE [LARGE SCALE GENOMIC DNA]</scope>
    <source>
        <strain evidence="6 7">DIV0080</strain>
    </source>
</reference>
<dbReference type="InterPro" id="IPR036271">
    <property type="entry name" value="Tet_transcr_reg_TetR-rel_C_sf"/>
</dbReference>
<evidence type="ECO:0000256" key="4">
    <source>
        <dbReference type="PROSITE-ProRule" id="PRU00335"/>
    </source>
</evidence>
<evidence type="ECO:0000256" key="1">
    <source>
        <dbReference type="ARBA" id="ARBA00023015"/>
    </source>
</evidence>
<feature type="DNA-binding region" description="H-T-H motif" evidence="4">
    <location>
        <begin position="25"/>
        <end position="44"/>
    </location>
</feature>
<dbReference type="InterPro" id="IPR001647">
    <property type="entry name" value="HTH_TetR"/>
</dbReference>
<keyword evidence="7" id="KW-1185">Reference proteome</keyword>
<dbReference type="RefSeq" id="WP_206965520.1">
    <property type="nucleotide sequence ID" value="NZ_JAFLVX010000015.1"/>
</dbReference>
<proteinExistence type="predicted"/>
<name>A0ABS3HS72_9ENTE</name>
<evidence type="ECO:0000256" key="2">
    <source>
        <dbReference type="ARBA" id="ARBA00023125"/>
    </source>
</evidence>
<evidence type="ECO:0000259" key="5">
    <source>
        <dbReference type="PROSITE" id="PS50977"/>
    </source>
</evidence>
<dbReference type="SUPFAM" id="SSF48498">
    <property type="entry name" value="Tetracyclin repressor-like, C-terminal domain"/>
    <property type="match status" value="1"/>
</dbReference>
<keyword evidence="1" id="KW-0805">Transcription regulation</keyword>
<protein>
    <submittedName>
        <fullName evidence="6">TetR/AcrR family transcriptional regulator</fullName>
    </submittedName>
</protein>
<dbReference type="InterPro" id="IPR050109">
    <property type="entry name" value="HTH-type_TetR-like_transc_reg"/>
</dbReference>